<keyword evidence="1" id="KW-0472">Membrane</keyword>
<protein>
    <submittedName>
        <fullName evidence="2">Uncharacterized protein</fullName>
    </submittedName>
</protein>
<feature type="transmembrane region" description="Helical" evidence="1">
    <location>
        <begin position="63"/>
        <end position="80"/>
    </location>
</feature>
<keyword evidence="3" id="KW-1185">Reference proteome</keyword>
<evidence type="ECO:0000313" key="2">
    <source>
        <dbReference type="EMBL" id="KAK4179022.1"/>
    </source>
</evidence>
<comment type="caution">
    <text evidence="2">The sequence shown here is derived from an EMBL/GenBank/DDBJ whole genome shotgun (WGS) entry which is preliminary data.</text>
</comment>
<keyword evidence="1" id="KW-0812">Transmembrane</keyword>
<gene>
    <name evidence="2" type="ORF">QBC36DRAFT_88612</name>
</gene>
<reference evidence="2" key="2">
    <citation type="submission" date="2023-05" db="EMBL/GenBank/DDBJ databases">
        <authorList>
            <consortium name="Lawrence Berkeley National Laboratory"/>
            <person name="Steindorff A."/>
            <person name="Hensen N."/>
            <person name="Bonometti L."/>
            <person name="Westerberg I."/>
            <person name="Brannstrom I.O."/>
            <person name="Guillou S."/>
            <person name="Cros-Aarteil S."/>
            <person name="Calhoun S."/>
            <person name="Haridas S."/>
            <person name="Kuo A."/>
            <person name="Mondo S."/>
            <person name="Pangilinan J."/>
            <person name="Riley R."/>
            <person name="Labutti K."/>
            <person name="Andreopoulos B."/>
            <person name="Lipzen A."/>
            <person name="Chen C."/>
            <person name="Yanf M."/>
            <person name="Daum C."/>
            <person name="Ng V."/>
            <person name="Clum A."/>
            <person name="Ohm R."/>
            <person name="Martin F."/>
            <person name="Silar P."/>
            <person name="Natvig D."/>
            <person name="Lalanne C."/>
            <person name="Gautier V."/>
            <person name="Ament-Velasquez S.L."/>
            <person name="Kruys A."/>
            <person name="Hutchinson M.I."/>
            <person name="Powell A.J."/>
            <person name="Barry K."/>
            <person name="Miller A.N."/>
            <person name="Grigoriev I.V."/>
            <person name="Debuchy R."/>
            <person name="Gladieux P."/>
            <person name="Thoren M.H."/>
            <person name="Johannesson H."/>
        </authorList>
    </citation>
    <scope>NUCLEOTIDE SEQUENCE</scope>
    <source>
        <strain evidence="2">CBS 892.96</strain>
    </source>
</reference>
<evidence type="ECO:0000313" key="3">
    <source>
        <dbReference type="Proteomes" id="UP001302321"/>
    </source>
</evidence>
<evidence type="ECO:0000256" key="1">
    <source>
        <dbReference type="SAM" id="Phobius"/>
    </source>
</evidence>
<dbReference type="Proteomes" id="UP001302321">
    <property type="component" value="Unassembled WGS sequence"/>
</dbReference>
<dbReference type="EMBL" id="MU866125">
    <property type="protein sequence ID" value="KAK4179022.1"/>
    <property type="molecule type" value="Genomic_DNA"/>
</dbReference>
<feature type="transmembrane region" description="Helical" evidence="1">
    <location>
        <begin position="114"/>
        <end position="134"/>
    </location>
</feature>
<organism evidence="2 3">
    <name type="scientific">Triangularia setosa</name>
    <dbReference type="NCBI Taxonomy" id="2587417"/>
    <lineage>
        <taxon>Eukaryota</taxon>
        <taxon>Fungi</taxon>
        <taxon>Dikarya</taxon>
        <taxon>Ascomycota</taxon>
        <taxon>Pezizomycotina</taxon>
        <taxon>Sordariomycetes</taxon>
        <taxon>Sordariomycetidae</taxon>
        <taxon>Sordariales</taxon>
        <taxon>Podosporaceae</taxon>
        <taxon>Triangularia</taxon>
    </lineage>
</organism>
<keyword evidence="1" id="KW-1133">Transmembrane helix</keyword>
<name>A0AAN6WED5_9PEZI</name>
<accession>A0AAN6WED5</accession>
<reference evidence="2" key="1">
    <citation type="journal article" date="2023" name="Mol. Phylogenet. Evol.">
        <title>Genome-scale phylogeny and comparative genomics of the fungal order Sordariales.</title>
        <authorList>
            <person name="Hensen N."/>
            <person name="Bonometti L."/>
            <person name="Westerberg I."/>
            <person name="Brannstrom I.O."/>
            <person name="Guillou S."/>
            <person name="Cros-Aarteil S."/>
            <person name="Calhoun S."/>
            <person name="Haridas S."/>
            <person name="Kuo A."/>
            <person name="Mondo S."/>
            <person name="Pangilinan J."/>
            <person name="Riley R."/>
            <person name="LaButti K."/>
            <person name="Andreopoulos B."/>
            <person name="Lipzen A."/>
            <person name="Chen C."/>
            <person name="Yan M."/>
            <person name="Daum C."/>
            <person name="Ng V."/>
            <person name="Clum A."/>
            <person name="Steindorff A."/>
            <person name="Ohm R.A."/>
            <person name="Martin F."/>
            <person name="Silar P."/>
            <person name="Natvig D.O."/>
            <person name="Lalanne C."/>
            <person name="Gautier V."/>
            <person name="Ament-Velasquez S.L."/>
            <person name="Kruys A."/>
            <person name="Hutchinson M.I."/>
            <person name="Powell A.J."/>
            <person name="Barry K."/>
            <person name="Miller A.N."/>
            <person name="Grigoriev I.V."/>
            <person name="Debuchy R."/>
            <person name="Gladieux P."/>
            <person name="Hiltunen Thoren M."/>
            <person name="Johannesson H."/>
        </authorList>
    </citation>
    <scope>NUCLEOTIDE SEQUENCE</scope>
    <source>
        <strain evidence="2">CBS 892.96</strain>
    </source>
</reference>
<dbReference type="AlphaFoldDB" id="A0AAN6WED5"/>
<proteinExistence type="predicted"/>
<sequence length="193" mass="22703">MEIFRCFGPVHDGTSQEWLLRQSAFLRYPGSIALNSGTTFFETPAIHPGSRTRQLSRRMTDDVYLFFGLFFLSCSKYIIAGSGSHSISENKTSYSHTFGEKKYYTQDDGRRHHLILLVHLFGVNFLRTLILFLVHEKKFCSLRGAYRKGILVRTRIYDIRYGRHNSYLMGPRLLRQLRWERKDWVVRARRGKS</sequence>